<sequence length="81" mass="9554">MLLKDERKARAQRKSPGEISPFSARFFRTKKGLWDKAVLGYIELPFRLQYLHEERTVFIPFYFLLVLEPPSSPTTGIKWPL</sequence>
<dbReference type="STRING" id="481448.Minf_2083"/>
<proteinExistence type="predicted"/>
<evidence type="ECO:0000313" key="2">
    <source>
        <dbReference type="Proteomes" id="UP000009149"/>
    </source>
</evidence>
<dbReference type="Proteomes" id="UP000009149">
    <property type="component" value="Chromosome"/>
</dbReference>
<name>B3DZ45_METI4</name>
<dbReference type="AlphaFoldDB" id="B3DZ45"/>
<protein>
    <submittedName>
        <fullName evidence="1">Uncharacterized protein</fullName>
    </submittedName>
</protein>
<dbReference type="EMBL" id="CP000975">
    <property type="protein sequence ID" value="ACD84137.1"/>
    <property type="molecule type" value="Genomic_DNA"/>
</dbReference>
<dbReference type="HOGENOM" id="CLU_2569871_0_0_0"/>
<accession>B3DZ45</accession>
<reference evidence="1 2" key="1">
    <citation type="journal article" date="2008" name="Biol. Direct">
        <title>Complete genome sequence of the extremely acidophilic methanotroph isolate V4, Methylacidiphilum infernorum, a representative of the bacterial phylum Verrucomicrobia.</title>
        <authorList>
            <person name="Hou S."/>
            <person name="Makarova K.S."/>
            <person name="Saw J.H."/>
            <person name="Senin P."/>
            <person name="Ly B.V."/>
            <person name="Zhou Z."/>
            <person name="Ren Y."/>
            <person name="Wang J."/>
            <person name="Galperin M.Y."/>
            <person name="Omelchenko M.V."/>
            <person name="Wolf Y.I."/>
            <person name="Yutin N."/>
            <person name="Koonin E.V."/>
            <person name="Stott M.B."/>
            <person name="Mountain B.W."/>
            <person name="Crowe M.A."/>
            <person name="Smirnova A.V."/>
            <person name="Dunfield P.F."/>
            <person name="Feng L."/>
            <person name="Wang L."/>
            <person name="Alam M."/>
        </authorList>
    </citation>
    <scope>NUCLEOTIDE SEQUENCE [LARGE SCALE GENOMIC DNA]</scope>
    <source>
        <strain evidence="2">Isolate V4</strain>
    </source>
</reference>
<evidence type="ECO:0000313" key="1">
    <source>
        <dbReference type="EMBL" id="ACD84137.1"/>
    </source>
</evidence>
<dbReference type="KEGG" id="min:Minf_2083"/>
<gene>
    <name evidence="1" type="ordered locus">Minf_2083</name>
</gene>
<organism evidence="1 2">
    <name type="scientific">Methylacidiphilum infernorum (isolate V4)</name>
    <name type="common">Methylokorus infernorum (strain V4)</name>
    <dbReference type="NCBI Taxonomy" id="481448"/>
    <lineage>
        <taxon>Bacteria</taxon>
        <taxon>Pseudomonadati</taxon>
        <taxon>Verrucomicrobiota</taxon>
        <taxon>Methylacidiphilae</taxon>
        <taxon>Methylacidiphilales</taxon>
        <taxon>Methylacidiphilaceae</taxon>
        <taxon>Methylacidiphilum (ex Ratnadevi et al. 2023)</taxon>
    </lineage>
</organism>